<protein>
    <submittedName>
        <fullName evidence="3">DsbA family oxidoreductase</fullName>
    </submittedName>
</protein>
<evidence type="ECO:0000313" key="4">
    <source>
        <dbReference type="Proteomes" id="UP000286287"/>
    </source>
</evidence>
<evidence type="ECO:0000313" key="3">
    <source>
        <dbReference type="EMBL" id="RJF72205.1"/>
    </source>
</evidence>
<evidence type="ECO:0000256" key="1">
    <source>
        <dbReference type="SAM" id="MobiDB-lite"/>
    </source>
</evidence>
<feature type="region of interest" description="Disordered" evidence="1">
    <location>
        <begin position="230"/>
        <end position="249"/>
    </location>
</feature>
<dbReference type="OrthoDB" id="9799122at2"/>
<dbReference type="EMBL" id="QYUJ01000014">
    <property type="protein sequence ID" value="RJF72205.1"/>
    <property type="molecule type" value="Genomic_DNA"/>
</dbReference>
<dbReference type="Pfam" id="PF01323">
    <property type="entry name" value="DSBA"/>
    <property type="match status" value="1"/>
</dbReference>
<dbReference type="RefSeq" id="WP_119764107.1">
    <property type="nucleotide sequence ID" value="NZ_QYUJ01000014.1"/>
</dbReference>
<dbReference type="SUPFAM" id="SSF52833">
    <property type="entry name" value="Thioredoxin-like"/>
    <property type="match status" value="1"/>
</dbReference>
<dbReference type="Proteomes" id="UP000286287">
    <property type="component" value="Unassembled WGS sequence"/>
</dbReference>
<keyword evidence="4" id="KW-1185">Reference proteome</keyword>
<accession>A0A418V7Z2</accession>
<dbReference type="Gene3D" id="3.40.30.10">
    <property type="entry name" value="Glutaredoxin"/>
    <property type="match status" value="1"/>
</dbReference>
<dbReference type="InterPro" id="IPR001853">
    <property type="entry name" value="DSBA-like_thioredoxin_dom"/>
</dbReference>
<gene>
    <name evidence="3" type="ORF">D3875_12215</name>
</gene>
<reference evidence="3 4" key="1">
    <citation type="submission" date="2018-09" db="EMBL/GenBank/DDBJ databases">
        <authorList>
            <person name="Zhu H."/>
        </authorList>
    </citation>
    <scope>NUCLEOTIDE SEQUENCE [LARGE SCALE GENOMIC DNA]</scope>
    <source>
        <strain evidence="3 4">K2S05-167</strain>
    </source>
</reference>
<sequence>MATFASSPEKIRVDIWSDIACPWCYIGKRRFEQALDSFAQREQVEVVYHSFELDPGAAPHTSESVAQHLAHKYGRTLAQAQQMVDGVAQAAAGEGLQYDFGALQQVNTFLSHQLIHFAAARGHGPQMKERLLHAHFTQGLNLSEVDVLAELAAGIGLNADEARAALESGQYAQAVRADEQQAQAYGITGVPFFVLGGKYGVSGAQNPEVFTQALTQVWAETNPSPLSMLGADDAEGCQDGSCAVPDKTS</sequence>
<organism evidence="3 4">
    <name type="scientific">Deinococcus cavernae</name>
    <dbReference type="NCBI Taxonomy" id="2320857"/>
    <lineage>
        <taxon>Bacteria</taxon>
        <taxon>Thermotogati</taxon>
        <taxon>Deinococcota</taxon>
        <taxon>Deinococci</taxon>
        <taxon>Deinococcales</taxon>
        <taxon>Deinococcaceae</taxon>
        <taxon>Deinococcus</taxon>
    </lineage>
</organism>
<dbReference type="CDD" id="cd03024">
    <property type="entry name" value="DsbA_FrnE"/>
    <property type="match status" value="1"/>
</dbReference>
<evidence type="ECO:0000259" key="2">
    <source>
        <dbReference type="Pfam" id="PF01323"/>
    </source>
</evidence>
<name>A0A418V7Z2_9DEIO</name>
<comment type="caution">
    <text evidence="3">The sequence shown here is derived from an EMBL/GenBank/DDBJ whole genome shotgun (WGS) entry which is preliminary data.</text>
</comment>
<dbReference type="PANTHER" id="PTHR13887">
    <property type="entry name" value="GLUTATHIONE S-TRANSFERASE KAPPA"/>
    <property type="match status" value="1"/>
</dbReference>
<proteinExistence type="predicted"/>
<dbReference type="PANTHER" id="PTHR13887:SF41">
    <property type="entry name" value="THIOREDOXIN SUPERFAMILY PROTEIN"/>
    <property type="match status" value="1"/>
</dbReference>
<dbReference type="AlphaFoldDB" id="A0A418V7Z2"/>
<dbReference type="InterPro" id="IPR036249">
    <property type="entry name" value="Thioredoxin-like_sf"/>
</dbReference>
<dbReference type="GO" id="GO:0016491">
    <property type="term" value="F:oxidoreductase activity"/>
    <property type="evidence" value="ECO:0007669"/>
    <property type="project" value="InterPro"/>
</dbReference>
<feature type="domain" description="DSBA-like thioredoxin" evidence="2">
    <location>
        <begin position="12"/>
        <end position="214"/>
    </location>
</feature>